<evidence type="ECO:0000256" key="6">
    <source>
        <dbReference type="PROSITE-ProRule" id="PRU01240"/>
    </source>
</evidence>
<keyword evidence="2 6" id="KW-0645">Protease</keyword>
<feature type="signal peptide" evidence="7">
    <location>
        <begin position="1"/>
        <end position="23"/>
    </location>
</feature>
<feature type="active site" description="Charge relay system" evidence="5 6">
    <location>
        <position position="220"/>
    </location>
</feature>
<protein>
    <submittedName>
        <fullName evidence="9">Serine protease</fullName>
    </submittedName>
</protein>
<evidence type="ECO:0000256" key="5">
    <source>
        <dbReference type="PIRSR" id="PIRSR615500-1"/>
    </source>
</evidence>
<evidence type="ECO:0000256" key="3">
    <source>
        <dbReference type="ARBA" id="ARBA00022801"/>
    </source>
</evidence>
<evidence type="ECO:0000256" key="4">
    <source>
        <dbReference type="ARBA" id="ARBA00022825"/>
    </source>
</evidence>
<dbReference type="PRINTS" id="PR00723">
    <property type="entry name" value="SUBTILISIN"/>
</dbReference>
<evidence type="ECO:0000313" key="9">
    <source>
        <dbReference type="EMBL" id="GII78745.1"/>
    </source>
</evidence>
<dbReference type="InterPro" id="IPR050131">
    <property type="entry name" value="Peptidase_S8_subtilisin-like"/>
</dbReference>
<accession>A0A919R5N0</accession>
<keyword evidence="4 6" id="KW-0720">Serine protease</keyword>
<reference evidence="9" key="1">
    <citation type="submission" date="2021-01" db="EMBL/GenBank/DDBJ databases">
        <title>Whole genome shotgun sequence of Sphaerisporangium rufum NBRC 109079.</title>
        <authorList>
            <person name="Komaki H."/>
            <person name="Tamura T."/>
        </authorList>
    </citation>
    <scope>NUCLEOTIDE SEQUENCE</scope>
    <source>
        <strain evidence="9">NBRC 109079</strain>
    </source>
</reference>
<dbReference type="PROSITE" id="PS51892">
    <property type="entry name" value="SUBTILASE"/>
    <property type="match status" value="1"/>
</dbReference>
<dbReference type="PANTHER" id="PTHR43806">
    <property type="entry name" value="PEPTIDASE S8"/>
    <property type="match status" value="1"/>
</dbReference>
<dbReference type="Pfam" id="PF00082">
    <property type="entry name" value="Peptidase_S8"/>
    <property type="match status" value="1"/>
</dbReference>
<feature type="active site" description="Charge relay system" evidence="5 6">
    <location>
        <position position="252"/>
    </location>
</feature>
<dbReference type="AlphaFoldDB" id="A0A919R5N0"/>
<dbReference type="InterPro" id="IPR015500">
    <property type="entry name" value="Peptidase_S8_subtilisin-rel"/>
</dbReference>
<dbReference type="GO" id="GO:0005975">
    <property type="term" value="P:carbohydrate metabolic process"/>
    <property type="evidence" value="ECO:0007669"/>
    <property type="project" value="UniProtKB-ARBA"/>
</dbReference>
<evidence type="ECO:0000313" key="10">
    <source>
        <dbReference type="Proteomes" id="UP000655287"/>
    </source>
</evidence>
<dbReference type="RefSeq" id="WP_203987762.1">
    <property type="nucleotide sequence ID" value="NZ_BOOU01000052.1"/>
</dbReference>
<dbReference type="InterPro" id="IPR022398">
    <property type="entry name" value="Peptidase_S8_His-AS"/>
</dbReference>
<proteinExistence type="inferred from homology"/>
<dbReference type="PROSITE" id="PS00137">
    <property type="entry name" value="SUBTILASE_HIS"/>
    <property type="match status" value="1"/>
</dbReference>
<gene>
    <name evidence="9" type="ORF">Sru01_37270</name>
</gene>
<dbReference type="InterPro" id="IPR036852">
    <property type="entry name" value="Peptidase_S8/S53_dom_sf"/>
</dbReference>
<dbReference type="Proteomes" id="UP000655287">
    <property type="component" value="Unassembled WGS sequence"/>
</dbReference>
<dbReference type="SUPFAM" id="SSF52743">
    <property type="entry name" value="Subtilisin-like"/>
    <property type="match status" value="1"/>
</dbReference>
<dbReference type="GO" id="GO:0004252">
    <property type="term" value="F:serine-type endopeptidase activity"/>
    <property type="evidence" value="ECO:0007669"/>
    <property type="project" value="UniProtKB-UniRule"/>
</dbReference>
<evidence type="ECO:0000256" key="2">
    <source>
        <dbReference type="ARBA" id="ARBA00022670"/>
    </source>
</evidence>
<evidence type="ECO:0000259" key="8">
    <source>
        <dbReference type="Pfam" id="PF00082"/>
    </source>
</evidence>
<name>A0A919R5N0_9ACTN</name>
<keyword evidence="3 6" id="KW-0378">Hydrolase</keyword>
<dbReference type="Gene3D" id="2.60.40.10">
    <property type="entry name" value="Immunoglobulins"/>
    <property type="match status" value="1"/>
</dbReference>
<feature type="active site" description="Charge relay system" evidence="5 6">
    <location>
        <position position="422"/>
    </location>
</feature>
<comment type="caution">
    <text evidence="9">The sequence shown here is derived from an EMBL/GenBank/DDBJ whole genome shotgun (WGS) entry which is preliminary data.</text>
</comment>
<dbReference type="InterPro" id="IPR023828">
    <property type="entry name" value="Peptidase_S8_Ser-AS"/>
</dbReference>
<dbReference type="GO" id="GO:0006508">
    <property type="term" value="P:proteolysis"/>
    <property type="evidence" value="ECO:0007669"/>
    <property type="project" value="UniProtKB-KW"/>
</dbReference>
<keyword evidence="7" id="KW-0732">Signal</keyword>
<comment type="similarity">
    <text evidence="1 6">Belongs to the peptidase S8 family.</text>
</comment>
<dbReference type="PANTHER" id="PTHR43806:SF65">
    <property type="entry name" value="SERINE PROTEASE APRX"/>
    <property type="match status" value="1"/>
</dbReference>
<evidence type="ECO:0000256" key="1">
    <source>
        <dbReference type="ARBA" id="ARBA00011073"/>
    </source>
</evidence>
<dbReference type="PROSITE" id="PS00138">
    <property type="entry name" value="SUBTILASE_SER"/>
    <property type="match status" value="1"/>
</dbReference>
<dbReference type="InterPro" id="IPR013783">
    <property type="entry name" value="Ig-like_fold"/>
</dbReference>
<evidence type="ECO:0000256" key="7">
    <source>
        <dbReference type="SAM" id="SignalP"/>
    </source>
</evidence>
<dbReference type="EMBL" id="BOOU01000052">
    <property type="protein sequence ID" value="GII78745.1"/>
    <property type="molecule type" value="Genomic_DNA"/>
</dbReference>
<feature type="chain" id="PRO_5037962537" evidence="7">
    <location>
        <begin position="24"/>
        <end position="1066"/>
    </location>
</feature>
<dbReference type="InterPro" id="IPR000209">
    <property type="entry name" value="Peptidase_S8/S53_dom"/>
</dbReference>
<dbReference type="Gene3D" id="3.40.50.200">
    <property type="entry name" value="Peptidase S8/S53 domain"/>
    <property type="match status" value="1"/>
</dbReference>
<keyword evidence="10" id="KW-1185">Reference proteome</keyword>
<sequence>MTPKVRAAAVAAVLVLGGTAALAAPAAAAPAPQPAPRSGGGSTQITLITGDRVTVTAGREGPPAYRVERGAGRKVSFSIRTMAGHTYVVPSDAAPLIGQGLVDRRLFDVTQLAAWRYDDAHRADIPVITQGGPAPKAAITGRAVPRLGLTAARIPKAQAATAWQQLGRGTGARTLASGVSKLWLDGKLSYSLDKSVPQIGAPEAWKQGLTGKGVTVAVLDSGYDHAHPDLKGVVTQEANFSDEPDTGDEVGHGTHVASTVAGSGAASGGKYRGVAPDAKIAFGKVGGLYGVSDSALIAGMEWAATQVKAKVVSISIGGPDSEDVDPIEQAVNELSESTGTLFVIAAGNAGTAESVGSPGSADAALTVGAVDDNDKLAGFSSRGPRVGDGAIKPDITAPGVGIVAANAGGSGDNAYISYSGTSMATPHVSGSAAILAQRHPDWSGARLKAALMGAAKPTDGLTPTEQGTGRVDVPRTIAQQIVTETPNINAYLKWPQAGGQTVTRELTYTNTGDTEVELALATDGPYTLSADRLRLPAGGTGSVTLTLKAGLPTGNHAGTVTATTGDTTVRSLASAYVEPESYDVTIKATGHDGAPIPFGFATIYDLKAQRFRDVLLQDGTGHARLSKGEWTLAADLYEDAGYTLGYQRLTVAKDTEVVLDARRSKQVRFSVDDPAAKPQEFASLNVLHKDGDQLFGFYTWSSGNPNEGLYVLPSRLPGLQFMARSVWDRAAQAGGPVRYDVAGHYTGGLPADPVIQGRRADMRKVTVRFHGQDVAAPGLFDRSLTLPDMQVNFFGSPETVQAPGILTNYVTPAGGLNMSGAFGHDEGFYFESDLNPYPVRSAPATEVWNAAATGPSAPFVYQDGNALGYVLDGLFTDAGAGRMGWDGHATGTATVSRDGKVLGTQELAGCEAGGQCGLEVETPEGTGTYTVAVSARRNVPYANLATAVESSWTFRSAPAPEFALVEVPSVKLAPHGLSELNRARPGSVTPLQARAEGGKLTGLRLEASTDDGTTWRPLPVVRTGGAWLTVITNPRTAGYVSLRATATGPDGTAVKHTITRAYAVQR</sequence>
<organism evidence="9 10">
    <name type="scientific">Sphaerisporangium rufum</name>
    <dbReference type="NCBI Taxonomy" id="1381558"/>
    <lineage>
        <taxon>Bacteria</taxon>
        <taxon>Bacillati</taxon>
        <taxon>Actinomycetota</taxon>
        <taxon>Actinomycetes</taxon>
        <taxon>Streptosporangiales</taxon>
        <taxon>Streptosporangiaceae</taxon>
        <taxon>Sphaerisporangium</taxon>
    </lineage>
</organism>
<feature type="domain" description="Peptidase S8/S53" evidence="8">
    <location>
        <begin position="211"/>
        <end position="469"/>
    </location>
</feature>